<dbReference type="OrthoDB" id="448448at2759"/>
<dbReference type="PANTHER" id="PTHR45626">
    <property type="entry name" value="TRANSCRIPTION TERMINATION FACTOR 2-RELATED"/>
    <property type="match status" value="1"/>
</dbReference>
<keyword evidence="10" id="KW-0156">Chromatin regulator</keyword>
<dbReference type="OMA" id="FHERSNG"/>
<keyword evidence="9" id="KW-0067">ATP-binding</keyword>
<dbReference type="PROSITE" id="PS51192">
    <property type="entry name" value="HELICASE_ATP_BIND_1"/>
    <property type="match status" value="1"/>
</dbReference>
<name>A0A0K9P1E4_ZOSMR</name>
<feature type="domain" description="Helicase C-terminal" evidence="19">
    <location>
        <begin position="902"/>
        <end position="1061"/>
    </location>
</feature>
<feature type="region of interest" description="Disordered" evidence="16">
    <location>
        <begin position="488"/>
        <end position="529"/>
    </location>
</feature>
<evidence type="ECO:0000256" key="16">
    <source>
        <dbReference type="SAM" id="MobiDB-lite"/>
    </source>
</evidence>
<dbReference type="InterPro" id="IPR049730">
    <property type="entry name" value="SNF2/RAD54-like_C"/>
</dbReference>
<evidence type="ECO:0000256" key="8">
    <source>
        <dbReference type="ARBA" id="ARBA00022833"/>
    </source>
</evidence>
<evidence type="ECO:0000256" key="4">
    <source>
        <dbReference type="ARBA" id="ARBA00022741"/>
    </source>
</evidence>
<evidence type="ECO:0000259" key="19">
    <source>
        <dbReference type="PROSITE" id="PS51194"/>
    </source>
</evidence>
<feature type="domain" description="RING-type" evidence="17">
    <location>
        <begin position="755"/>
        <end position="791"/>
    </location>
</feature>
<dbReference type="Gene3D" id="3.40.50.10810">
    <property type="entry name" value="Tandem AAA-ATPase domain"/>
    <property type="match status" value="3"/>
</dbReference>
<dbReference type="InterPro" id="IPR001650">
    <property type="entry name" value="Helicase_C-like"/>
</dbReference>
<dbReference type="PANTHER" id="PTHR45626:SF24">
    <property type="entry name" value="HELICASE-LIKE TRANSCRIPTION FACTOR CHR28-RELATED"/>
    <property type="match status" value="1"/>
</dbReference>
<keyword evidence="7 20" id="KW-0347">Helicase</keyword>
<dbReference type="GO" id="GO:0080188">
    <property type="term" value="P:gene silencing by siRNA-directed DNA methylation"/>
    <property type="evidence" value="ECO:0007669"/>
    <property type="project" value="UniProtKB-ARBA"/>
</dbReference>
<dbReference type="STRING" id="29655.A0A0K9P1E4"/>
<keyword evidence="11" id="KW-0805">Transcription regulation</keyword>
<dbReference type="GO" id="GO:0004386">
    <property type="term" value="F:helicase activity"/>
    <property type="evidence" value="ECO:0007669"/>
    <property type="project" value="UniProtKB-KW"/>
</dbReference>
<keyword evidence="3" id="KW-0479">Metal-binding</keyword>
<evidence type="ECO:0000256" key="12">
    <source>
        <dbReference type="ARBA" id="ARBA00023125"/>
    </source>
</evidence>
<dbReference type="PROSITE" id="PS00518">
    <property type="entry name" value="ZF_RING_1"/>
    <property type="match status" value="1"/>
</dbReference>
<dbReference type="Pfam" id="PF13923">
    <property type="entry name" value="zf-C3HC4_2"/>
    <property type="match status" value="1"/>
</dbReference>
<dbReference type="FunFam" id="3.40.50.10810:FF:000071">
    <property type="entry name" value="SNF2 domain-containing protein / helicase domain-containing protein / zinc finger protein-like protein"/>
    <property type="match status" value="1"/>
</dbReference>
<feature type="compositionally biased region" description="Basic and acidic residues" evidence="16">
    <location>
        <begin position="488"/>
        <end position="501"/>
    </location>
</feature>
<keyword evidence="21" id="KW-1185">Reference proteome</keyword>
<dbReference type="InterPro" id="IPR000330">
    <property type="entry name" value="SNF2_N"/>
</dbReference>
<dbReference type="SUPFAM" id="SSF57850">
    <property type="entry name" value="RING/U-box"/>
    <property type="match status" value="1"/>
</dbReference>
<evidence type="ECO:0000256" key="7">
    <source>
        <dbReference type="ARBA" id="ARBA00022806"/>
    </source>
</evidence>
<evidence type="ECO:0000256" key="14">
    <source>
        <dbReference type="ARBA" id="ARBA00023242"/>
    </source>
</evidence>
<evidence type="ECO:0000256" key="10">
    <source>
        <dbReference type="ARBA" id="ARBA00022853"/>
    </source>
</evidence>
<evidence type="ECO:0000256" key="1">
    <source>
        <dbReference type="ARBA" id="ARBA00004123"/>
    </source>
</evidence>
<accession>A0A0K9P1E4</accession>
<keyword evidence="4" id="KW-0547">Nucleotide-binding</keyword>
<evidence type="ECO:0000256" key="11">
    <source>
        <dbReference type="ARBA" id="ARBA00023015"/>
    </source>
</evidence>
<keyword evidence="14" id="KW-0539">Nucleus</keyword>
<dbReference type="FunFam" id="3.40.50.10810:FF:000068">
    <property type="entry name" value="SNF2 domain-containing protein / helicase domain-containing protein / zinc finger protein-like protein"/>
    <property type="match status" value="1"/>
</dbReference>
<keyword evidence="6" id="KW-0378">Hydrolase</keyword>
<evidence type="ECO:0000256" key="9">
    <source>
        <dbReference type="ARBA" id="ARBA00022840"/>
    </source>
</evidence>
<dbReference type="Gene3D" id="3.40.50.300">
    <property type="entry name" value="P-loop containing nucleotide triphosphate hydrolases"/>
    <property type="match status" value="1"/>
</dbReference>
<evidence type="ECO:0000256" key="5">
    <source>
        <dbReference type="ARBA" id="ARBA00022771"/>
    </source>
</evidence>
<dbReference type="InterPro" id="IPR017907">
    <property type="entry name" value="Znf_RING_CS"/>
</dbReference>
<dbReference type="GO" id="GO:0005524">
    <property type="term" value="F:ATP binding"/>
    <property type="evidence" value="ECO:0007669"/>
    <property type="project" value="UniProtKB-KW"/>
</dbReference>
<dbReference type="EMBL" id="LFYR01001311">
    <property type="protein sequence ID" value="KMZ62799.1"/>
    <property type="molecule type" value="Genomic_DNA"/>
</dbReference>
<feature type="domain" description="Helicase ATP-binding" evidence="18">
    <location>
        <begin position="324"/>
        <end position="601"/>
    </location>
</feature>
<dbReference type="InterPro" id="IPR014001">
    <property type="entry name" value="Helicase_ATP-bd"/>
</dbReference>
<dbReference type="GO" id="GO:0003677">
    <property type="term" value="F:DNA binding"/>
    <property type="evidence" value="ECO:0007669"/>
    <property type="project" value="UniProtKB-KW"/>
</dbReference>
<reference evidence="21" key="1">
    <citation type="journal article" date="2016" name="Nature">
        <title>The genome of the seagrass Zostera marina reveals angiosperm adaptation to the sea.</title>
        <authorList>
            <person name="Olsen J.L."/>
            <person name="Rouze P."/>
            <person name="Verhelst B."/>
            <person name="Lin Y.-C."/>
            <person name="Bayer T."/>
            <person name="Collen J."/>
            <person name="Dattolo E."/>
            <person name="De Paoli E."/>
            <person name="Dittami S."/>
            <person name="Maumus F."/>
            <person name="Michel G."/>
            <person name="Kersting A."/>
            <person name="Lauritano C."/>
            <person name="Lohaus R."/>
            <person name="Toepel M."/>
            <person name="Tonon T."/>
            <person name="Vanneste K."/>
            <person name="Amirebrahimi M."/>
            <person name="Brakel J."/>
            <person name="Bostroem C."/>
            <person name="Chovatia M."/>
            <person name="Grimwood J."/>
            <person name="Jenkins J.W."/>
            <person name="Jueterbock A."/>
            <person name="Mraz A."/>
            <person name="Stam W.T."/>
            <person name="Tice H."/>
            <person name="Bornberg-Bauer E."/>
            <person name="Green P.J."/>
            <person name="Pearson G.A."/>
            <person name="Procaccini G."/>
            <person name="Duarte C.M."/>
            <person name="Schmutz J."/>
            <person name="Reusch T.B.H."/>
            <person name="Van de Peer Y."/>
        </authorList>
    </citation>
    <scope>NUCLEOTIDE SEQUENCE [LARGE SCALE GENOMIC DNA]</scope>
    <source>
        <strain evidence="21">cv. Finnish</strain>
    </source>
</reference>
<dbReference type="SUPFAM" id="SSF52540">
    <property type="entry name" value="P-loop containing nucleoside triphosphate hydrolases"/>
    <property type="match status" value="2"/>
</dbReference>
<dbReference type="InterPro" id="IPR001841">
    <property type="entry name" value="Znf_RING"/>
</dbReference>
<feature type="compositionally biased region" description="Basic and acidic residues" evidence="16">
    <location>
        <begin position="381"/>
        <end position="391"/>
    </location>
</feature>
<evidence type="ECO:0000256" key="2">
    <source>
        <dbReference type="ARBA" id="ARBA00008438"/>
    </source>
</evidence>
<evidence type="ECO:0000256" key="15">
    <source>
        <dbReference type="PROSITE-ProRule" id="PRU00175"/>
    </source>
</evidence>
<dbReference type="GO" id="GO:0005634">
    <property type="term" value="C:nucleus"/>
    <property type="evidence" value="ECO:0000318"/>
    <property type="project" value="GO_Central"/>
</dbReference>
<dbReference type="AlphaFoldDB" id="A0A0K9P1E4"/>
<keyword evidence="5 15" id="KW-0863">Zinc-finger</keyword>
<feature type="region of interest" description="Disordered" evidence="16">
    <location>
        <begin position="371"/>
        <end position="402"/>
    </location>
</feature>
<proteinExistence type="inferred from homology"/>
<dbReference type="SMART" id="SM00487">
    <property type="entry name" value="DEXDc"/>
    <property type="match status" value="1"/>
</dbReference>
<evidence type="ECO:0000313" key="20">
    <source>
        <dbReference type="EMBL" id="KMZ62799.1"/>
    </source>
</evidence>
<keyword evidence="12" id="KW-0238">DNA-binding</keyword>
<evidence type="ECO:0000313" key="21">
    <source>
        <dbReference type="Proteomes" id="UP000036987"/>
    </source>
</evidence>
<dbReference type="PROSITE" id="PS51194">
    <property type="entry name" value="HELICASE_CTER"/>
    <property type="match status" value="1"/>
</dbReference>
<gene>
    <name evidence="20" type="ORF">ZOSMA_442G00010</name>
</gene>
<dbReference type="CDD" id="cd18008">
    <property type="entry name" value="DEXDc_SHPRH-like"/>
    <property type="match status" value="1"/>
</dbReference>
<dbReference type="GO" id="GO:0016787">
    <property type="term" value="F:hydrolase activity"/>
    <property type="evidence" value="ECO:0007669"/>
    <property type="project" value="UniProtKB-KW"/>
</dbReference>
<dbReference type="Gene3D" id="3.30.40.10">
    <property type="entry name" value="Zinc/RING finger domain, C3HC4 (zinc finger)"/>
    <property type="match status" value="1"/>
</dbReference>
<dbReference type="Pfam" id="PF00176">
    <property type="entry name" value="SNF2-rel_dom"/>
    <property type="match status" value="1"/>
</dbReference>
<evidence type="ECO:0000256" key="13">
    <source>
        <dbReference type="ARBA" id="ARBA00023163"/>
    </source>
</evidence>
<sequence length="1087" mass="121614">MDVIDISSTDSENEIEFESVSHVKPSSDMGFGTNNLQLATFDFGNNGMIQNNAIRTVDTPKYQNEMEDLNFTSDSETDEFNNNSMPIEEEGDLFHFTLDEIVNIKEPKPSSQSYENMPTLPDFSQAHLHNDVEDQQKDFSILSSGNNNSPFFQHNDSRILPASLQPSVSRHLGGVSDKIKREVEQIQYFHERSNGSGLASTSQKKNVEDISDDDDDLLIYESNGFKKIPSTSYESRHLPLSWAHGKSGNERQYTSFQPVDLNGFRECPRVGEQMHGQHDERMVFQVALQDLSQIKSEADLPNGLLSVSLLKHQKMALAWMDHKETTGLPCSGGILADDQGLGKTVSTIALIQKQIHLQKKFTSNQSERIASETLNLDDDDNTARDVEKTEHTGGNSNPKLSSLKAESSLSTISKSAFVVGRPAAGTLVVCPASILRQWSHELKEKVTEEAKLSVLIYHGGSRTKDPVNLSKYDVVLTTYAIVTNEVPKKVGDDDGERKTQEEYGLAPEFSSDKKRKTPSSFSNKRKKKGKGLLPDIIGGPLSGVRWFRVILDEAQIIKNHRTKVARACCGLRAKRRWCLSGTPMQNAIDDIYSYFRFLRYEPYATFPSFCSAIKAPILRNADIGYKKLQAVLKAVMLRRTKGTILDGKPILNLPPKSINLKKLSFSFEERSFYTGLEANFREKFKTYAAEGTLKQNYANILLMLLRLRQACDHPSLIKDYQSNSFSKTSVDYAKKLPREILEGLLKRIEASLSHCELCSDTTDEAVITICSHVFCRQCVAESMSSGDYSCPGSGCKNTLGDELIFSRGTLKSCMPDLCENAPISYHGVTDESMSSNWQNGFTSSKILATMKILESIRDSHTLYLDPTSEASNLLVSASDENHKLISDGPCMDSESISLSISGPPKLQPNLPSKAIIFSQWTGMLDLIEDSLNQSLIQYRRLDGSMSLASREQAVKDFYADPEVTVMLMSLKAGNLGLNMIAASHVILFDLWWNPTSEDQAIDRAHRIGQTQSVTVHRLTIEDTVEERILRLQDKKREMVSSAFGEDPSGKAATRLTVEDLRYLFQDFTVIELTESVLFRVKSNRYIR</sequence>
<dbReference type="InterPro" id="IPR013083">
    <property type="entry name" value="Znf_RING/FYVE/PHD"/>
</dbReference>
<protein>
    <submittedName>
        <fullName evidence="20">Putative DNA repair helicase rad5,16</fullName>
    </submittedName>
</protein>
<dbReference type="CDD" id="cd18793">
    <property type="entry name" value="SF2_C_SNF"/>
    <property type="match status" value="1"/>
</dbReference>
<dbReference type="PROSITE" id="PS50089">
    <property type="entry name" value="ZF_RING_2"/>
    <property type="match status" value="1"/>
</dbReference>
<evidence type="ECO:0000259" key="18">
    <source>
        <dbReference type="PROSITE" id="PS51192"/>
    </source>
</evidence>
<feature type="compositionally biased region" description="Basic residues" evidence="16">
    <location>
        <begin position="513"/>
        <end position="529"/>
    </location>
</feature>
<dbReference type="GO" id="GO:0006281">
    <property type="term" value="P:DNA repair"/>
    <property type="evidence" value="ECO:0000318"/>
    <property type="project" value="GO_Central"/>
</dbReference>
<comment type="subcellular location">
    <subcellularLocation>
        <location evidence="1">Nucleus</location>
    </subcellularLocation>
</comment>
<evidence type="ECO:0000256" key="6">
    <source>
        <dbReference type="ARBA" id="ARBA00022801"/>
    </source>
</evidence>
<evidence type="ECO:0000259" key="17">
    <source>
        <dbReference type="PROSITE" id="PS50089"/>
    </source>
</evidence>
<dbReference type="InterPro" id="IPR038718">
    <property type="entry name" value="SNF2-like_sf"/>
</dbReference>
<keyword evidence="13" id="KW-0804">Transcription</keyword>
<dbReference type="GO" id="GO:0008270">
    <property type="term" value="F:zinc ion binding"/>
    <property type="evidence" value="ECO:0007669"/>
    <property type="project" value="UniProtKB-KW"/>
</dbReference>
<dbReference type="GO" id="GO:0008094">
    <property type="term" value="F:ATP-dependent activity, acting on DNA"/>
    <property type="evidence" value="ECO:0000318"/>
    <property type="project" value="GO_Central"/>
</dbReference>
<dbReference type="InterPro" id="IPR050628">
    <property type="entry name" value="SNF2_RAD54_helicase_TF"/>
</dbReference>
<evidence type="ECO:0000256" key="3">
    <source>
        <dbReference type="ARBA" id="ARBA00022723"/>
    </source>
</evidence>
<keyword evidence="8" id="KW-0862">Zinc</keyword>
<comment type="similarity">
    <text evidence="2">Belongs to the SNF2/RAD54 helicase family. RAD16 subfamily.</text>
</comment>
<organism evidence="20 21">
    <name type="scientific">Zostera marina</name>
    <name type="common">Eelgrass</name>
    <dbReference type="NCBI Taxonomy" id="29655"/>
    <lineage>
        <taxon>Eukaryota</taxon>
        <taxon>Viridiplantae</taxon>
        <taxon>Streptophyta</taxon>
        <taxon>Embryophyta</taxon>
        <taxon>Tracheophyta</taxon>
        <taxon>Spermatophyta</taxon>
        <taxon>Magnoliopsida</taxon>
        <taxon>Liliopsida</taxon>
        <taxon>Zosteraceae</taxon>
        <taxon>Zostera</taxon>
    </lineage>
</organism>
<dbReference type="Pfam" id="PF00271">
    <property type="entry name" value="Helicase_C"/>
    <property type="match status" value="1"/>
</dbReference>
<dbReference type="SMART" id="SM00490">
    <property type="entry name" value="HELICc"/>
    <property type="match status" value="1"/>
</dbReference>
<dbReference type="Proteomes" id="UP000036987">
    <property type="component" value="Unassembled WGS sequence"/>
</dbReference>
<comment type="caution">
    <text evidence="20">The sequence shown here is derived from an EMBL/GenBank/DDBJ whole genome shotgun (WGS) entry which is preliminary data.</text>
</comment>
<dbReference type="InterPro" id="IPR027417">
    <property type="entry name" value="P-loop_NTPase"/>
</dbReference>